<dbReference type="GO" id="GO:0005886">
    <property type="term" value="C:plasma membrane"/>
    <property type="evidence" value="ECO:0007669"/>
    <property type="project" value="UniProtKB-SubCell"/>
</dbReference>
<dbReference type="PANTHER" id="PTHR30353">
    <property type="entry name" value="INNER MEMBRANE PROTEIN DEDA-RELATED"/>
    <property type="match status" value="1"/>
</dbReference>
<evidence type="ECO:0000256" key="5">
    <source>
        <dbReference type="ARBA" id="ARBA00022989"/>
    </source>
</evidence>
<evidence type="ECO:0000259" key="8">
    <source>
        <dbReference type="Pfam" id="PF09335"/>
    </source>
</evidence>
<feature type="transmembrane region" description="Helical" evidence="7">
    <location>
        <begin position="20"/>
        <end position="50"/>
    </location>
</feature>
<dbReference type="EMBL" id="JAMOIM010000008">
    <property type="protein sequence ID" value="MCW6509179.1"/>
    <property type="molecule type" value="Genomic_DNA"/>
</dbReference>
<keyword evidence="6 7" id="KW-0472">Membrane</keyword>
<dbReference type="PANTHER" id="PTHR30353:SF15">
    <property type="entry name" value="INNER MEMBRANE PROTEIN YABI"/>
    <property type="match status" value="1"/>
</dbReference>
<keyword evidence="5 7" id="KW-1133">Transmembrane helix</keyword>
<reference evidence="9" key="1">
    <citation type="submission" date="2022-05" db="EMBL/GenBank/DDBJ databases">
        <authorList>
            <person name="Pankratov T."/>
        </authorList>
    </citation>
    <scope>NUCLEOTIDE SEQUENCE</scope>
    <source>
        <strain evidence="9">BP6-180914</strain>
    </source>
</reference>
<feature type="transmembrane region" description="Helical" evidence="7">
    <location>
        <begin position="62"/>
        <end position="82"/>
    </location>
</feature>
<feature type="domain" description="VTT" evidence="8">
    <location>
        <begin position="41"/>
        <end position="165"/>
    </location>
</feature>
<accession>A0AA41YV64</accession>
<evidence type="ECO:0000256" key="4">
    <source>
        <dbReference type="ARBA" id="ARBA00022692"/>
    </source>
</evidence>
<proteinExistence type="inferred from homology"/>
<keyword evidence="3 7" id="KW-1003">Cell membrane</keyword>
<organism evidence="9 10">
    <name type="scientific">Lichenifustis flavocetrariae</name>
    <dbReference type="NCBI Taxonomy" id="2949735"/>
    <lineage>
        <taxon>Bacteria</taxon>
        <taxon>Pseudomonadati</taxon>
        <taxon>Pseudomonadota</taxon>
        <taxon>Alphaproteobacteria</taxon>
        <taxon>Hyphomicrobiales</taxon>
        <taxon>Lichenihabitantaceae</taxon>
        <taxon>Lichenifustis</taxon>
    </lineage>
</organism>
<sequence length="174" mass="18908">MSLSDLGSSALALVREHHAWAGPICFVLAFLESLAFVSLIVPSAVLLIGIGGLVPLSNISFVEIWGGTALGAILGDWLSYWIGHRFEHRISGLWPFTRYPEMLEKTHRFFERWGVLGVFGGRFLGPLRATIPLVAGMGGMPMLRFQIANVTSALLWAAGLLFPGAFGVAWLKGE</sequence>
<feature type="transmembrane region" description="Helical" evidence="7">
    <location>
        <begin position="147"/>
        <end position="171"/>
    </location>
</feature>
<gene>
    <name evidence="9" type="ORF">M8523_14210</name>
</gene>
<evidence type="ECO:0000313" key="9">
    <source>
        <dbReference type="EMBL" id="MCW6509179.1"/>
    </source>
</evidence>
<evidence type="ECO:0000256" key="3">
    <source>
        <dbReference type="ARBA" id="ARBA00022475"/>
    </source>
</evidence>
<dbReference type="Pfam" id="PF09335">
    <property type="entry name" value="VTT_dom"/>
    <property type="match status" value="1"/>
</dbReference>
<comment type="subcellular location">
    <subcellularLocation>
        <location evidence="1 7">Cell membrane</location>
        <topology evidence="1 7">Multi-pass membrane protein</topology>
    </subcellularLocation>
</comment>
<comment type="similarity">
    <text evidence="2 7">Belongs to the DedA family.</text>
</comment>
<keyword evidence="4 7" id="KW-0812">Transmembrane</keyword>
<dbReference type="AlphaFoldDB" id="A0AA41YV64"/>
<evidence type="ECO:0000256" key="2">
    <source>
        <dbReference type="ARBA" id="ARBA00010792"/>
    </source>
</evidence>
<dbReference type="RefSeq" id="WP_282585540.1">
    <property type="nucleotide sequence ID" value="NZ_JAMOIM010000008.1"/>
</dbReference>
<dbReference type="InterPro" id="IPR032818">
    <property type="entry name" value="DedA-like"/>
</dbReference>
<dbReference type="Proteomes" id="UP001165667">
    <property type="component" value="Unassembled WGS sequence"/>
</dbReference>
<comment type="caution">
    <text evidence="9">The sequence shown here is derived from an EMBL/GenBank/DDBJ whole genome shotgun (WGS) entry which is preliminary data.</text>
</comment>
<evidence type="ECO:0000256" key="7">
    <source>
        <dbReference type="RuleBase" id="RU367016"/>
    </source>
</evidence>
<protein>
    <submittedName>
        <fullName evidence="9">DedA family protein</fullName>
    </submittedName>
</protein>
<evidence type="ECO:0000313" key="10">
    <source>
        <dbReference type="Proteomes" id="UP001165667"/>
    </source>
</evidence>
<evidence type="ECO:0000256" key="1">
    <source>
        <dbReference type="ARBA" id="ARBA00004651"/>
    </source>
</evidence>
<evidence type="ECO:0000256" key="6">
    <source>
        <dbReference type="ARBA" id="ARBA00023136"/>
    </source>
</evidence>
<comment type="caution">
    <text evidence="7">Lacks conserved residue(s) required for the propagation of feature annotation.</text>
</comment>
<dbReference type="InterPro" id="IPR032816">
    <property type="entry name" value="VTT_dom"/>
</dbReference>
<name>A0AA41YV64_9HYPH</name>
<keyword evidence="10" id="KW-1185">Reference proteome</keyword>